<dbReference type="Proteomes" id="UP001204015">
    <property type="component" value="Unassembled WGS sequence"/>
</dbReference>
<dbReference type="InterPro" id="IPR013830">
    <property type="entry name" value="SGNH_hydro"/>
</dbReference>
<accession>A0ABT1C0Z9</accession>
<keyword evidence="4" id="KW-1185">Reference proteome</keyword>
<sequence length="415" mass="46373">MRRYLLLSLLLSCFFIGIQAQPKQIVKTLETHHWVGTWATAQQIPVKSFMPYNNNLTNRSVRQVVKVSIGGNILRLRLSNELSTSPLVIRSVYVAYTTDAYSIYTKSAKYLKFNKSYKVTIPAGKAAWSDALPFELRPLSRLSITINYVQAPVAPTVHMGSRSTSYIMKGVTNAHSDFSKAFKEDHWFNISGLDVWSDSSKCIAIIGNSITDGKGSTDNANNRWPDILSETLQNKYKVLNLGVLNLGIGNNRVALTGGFGYMAKIRFDHDIMDQNGVESVVIFEGVNDIAAAKGDEKTVVRKLIEAYEEMVKKATANHLKVYLGTITPFLGSPVYSAAHEAAREEINEWIRSQKSKVEGILDFDQLLRDPADLHRLKKNVHEGDWLHPNPEGYLQMGEYAAEIISGNTLTKVKSK</sequence>
<dbReference type="CDD" id="cd01830">
    <property type="entry name" value="XynE_like"/>
    <property type="match status" value="1"/>
</dbReference>
<dbReference type="Gene3D" id="3.40.50.1110">
    <property type="entry name" value="SGNH hydrolase"/>
    <property type="match status" value="1"/>
</dbReference>
<dbReference type="PANTHER" id="PTHR43784">
    <property type="entry name" value="GDSL-LIKE LIPASE/ACYLHYDROLASE, PUTATIVE (AFU_ORTHOLOGUE AFUA_2G00820)-RELATED"/>
    <property type="match status" value="1"/>
</dbReference>
<feature type="signal peptide" evidence="1">
    <location>
        <begin position="1"/>
        <end position="20"/>
    </location>
</feature>
<dbReference type="PANTHER" id="PTHR43784:SF2">
    <property type="entry name" value="GDSL-LIKE LIPASE_ACYLHYDROLASE, PUTATIVE (AFU_ORTHOLOGUE AFUA_2G00820)-RELATED"/>
    <property type="match status" value="1"/>
</dbReference>
<gene>
    <name evidence="3" type="ORF">NG821_10655</name>
</gene>
<evidence type="ECO:0000313" key="3">
    <source>
        <dbReference type="EMBL" id="MCO6026293.1"/>
    </source>
</evidence>
<dbReference type="EMBL" id="JAMXLY010000047">
    <property type="protein sequence ID" value="MCO6026293.1"/>
    <property type="molecule type" value="Genomic_DNA"/>
</dbReference>
<organism evidence="3 4">
    <name type="scientific">Segatella cerevisiae</name>
    <dbReference type="NCBI Taxonomy" id="2053716"/>
    <lineage>
        <taxon>Bacteria</taxon>
        <taxon>Pseudomonadati</taxon>
        <taxon>Bacteroidota</taxon>
        <taxon>Bacteroidia</taxon>
        <taxon>Bacteroidales</taxon>
        <taxon>Prevotellaceae</taxon>
        <taxon>Segatella</taxon>
    </lineage>
</organism>
<reference evidence="3 4" key="1">
    <citation type="submission" date="2022-06" db="EMBL/GenBank/DDBJ databases">
        <title>A taxonomic note on the genus Prevotella: Description of four novel genera and emended description of the genera Hallella and Xylanibacter.</title>
        <authorList>
            <person name="Hitch T.C.A."/>
        </authorList>
    </citation>
    <scope>NUCLEOTIDE SEQUENCE [LARGE SCALE GENOMIC DNA]</scope>
    <source>
        <strain evidence="3 4">DSM 100619</strain>
    </source>
</reference>
<feature type="domain" description="SGNH hydrolase-type esterase" evidence="2">
    <location>
        <begin position="206"/>
        <end position="393"/>
    </location>
</feature>
<keyword evidence="1" id="KW-0732">Signal</keyword>
<dbReference type="GO" id="GO:0016787">
    <property type="term" value="F:hydrolase activity"/>
    <property type="evidence" value="ECO:0007669"/>
    <property type="project" value="UniProtKB-KW"/>
</dbReference>
<evidence type="ECO:0000313" key="4">
    <source>
        <dbReference type="Proteomes" id="UP001204015"/>
    </source>
</evidence>
<name>A0ABT1C0Z9_9BACT</name>
<protein>
    <submittedName>
        <fullName evidence="3">SGNH/GDSL hydrolase family protein</fullName>
    </submittedName>
</protein>
<dbReference type="InterPro" id="IPR036514">
    <property type="entry name" value="SGNH_hydro_sf"/>
</dbReference>
<evidence type="ECO:0000259" key="2">
    <source>
        <dbReference type="Pfam" id="PF13472"/>
    </source>
</evidence>
<comment type="caution">
    <text evidence="3">The sequence shown here is derived from an EMBL/GenBank/DDBJ whole genome shotgun (WGS) entry which is preliminary data.</text>
</comment>
<proteinExistence type="predicted"/>
<feature type="chain" id="PRO_5045759430" evidence="1">
    <location>
        <begin position="21"/>
        <end position="415"/>
    </location>
</feature>
<keyword evidence="3" id="KW-0378">Hydrolase</keyword>
<evidence type="ECO:0000256" key="1">
    <source>
        <dbReference type="SAM" id="SignalP"/>
    </source>
</evidence>
<dbReference type="RefSeq" id="WP_252761649.1">
    <property type="nucleotide sequence ID" value="NZ_JAMXLY010000047.1"/>
</dbReference>
<dbReference type="SUPFAM" id="SSF52266">
    <property type="entry name" value="SGNH hydrolase"/>
    <property type="match status" value="1"/>
</dbReference>
<dbReference type="InterPro" id="IPR053140">
    <property type="entry name" value="GDSL_Rv0518-like"/>
</dbReference>
<dbReference type="Pfam" id="PF13472">
    <property type="entry name" value="Lipase_GDSL_2"/>
    <property type="match status" value="1"/>
</dbReference>